<feature type="region of interest" description="Disordered" evidence="1">
    <location>
        <begin position="476"/>
        <end position="509"/>
    </location>
</feature>
<dbReference type="Proteomes" id="UP000019478">
    <property type="component" value="Unassembled WGS sequence"/>
</dbReference>
<proteinExistence type="predicted"/>
<dbReference type="EMBL" id="AMGY01000003">
    <property type="protein sequence ID" value="EXJ86500.1"/>
    <property type="molecule type" value="Genomic_DNA"/>
</dbReference>
<feature type="region of interest" description="Disordered" evidence="1">
    <location>
        <begin position="619"/>
        <end position="654"/>
    </location>
</feature>
<gene>
    <name evidence="2" type="ORF">A1O3_03451</name>
</gene>
<keyword evidence="3" id="KW-1185">Reference proteome</keyword>
<feature type="region of interest" description="Disordered" evidence="1">
    <location>
        <begin position="289"/>
        <end position="312"/>
    </location>
</feature>
<organism evidence="2 3">
    <name type="scientific">Capronia epimyces CBS 606.96</name>
    <dbReference type="NCBI Taxonomy" id="1182542"/>
    <lineage>
        <taxon>Eukaryota</taxon>
        <taxon>Fungi</taxon>
        <taxon>Dikarya</taxon>
        <taxon>Ascomycota</taxon>
        <taxon>Pezizomycotina</taxon>
        <taxon>Eurotiomycetes</taxon>
        <taxon>Chaetothyriomycetidae</taxon>
        <taxon>Chaetothyriales</taxon>
        <taxon>Herpotrichiellaceae</taxon>
        <taxon>Capronia</taxon>
    </lineage>
</organism>
<dbReference type="eggNOG" id="ENOG502SFK0">
    <property type="taxonomic scope" value="Eukaryota"/>
</dbReference>
<feature type="compositionally biased region" description="Basic and acidic residues" evidence="1">
    <location>
        <begin position="630"/>
        <end position="640"/>
    </location>
</feature>
<accession>W9YA29</accession>
<dbReference type="HOGENOM" id="CLU_011378_0_0_1"/>
<comment type="caution">
    <text evidence="2">The sequence shown here is derived from an EMBL/GenBank/DDBJ whole genome shotgun (WGS) entry which is preliminary data.</text>
</comment>
<sequence length="654" mass="71901">MCNLHSVHDLQSIAMVSKGFLRTFQRNQSNLVSHLVFKTSRAAWELRRSILAMKGSNTFVLKDFNRDCSTLAALKAYIVAHCSSSCKPSTLVGLLGQDERRGAEIDDALWRIWTFCTLFGNTVGRPGGSKIEIDWLNGSRAPNNKQLGAGFAVGNGQGLTIQELEDMNEMWQCLQALLSGFRGREDEAKQFGVFDNGHLQETMMESEHLAEWISYLLSLGPQTILSVSSCSFERARMLGLTNWSASLAGESRTSFLLASITQVYQERVLEEATLKAIRFSLPRAPIHRPTRSFEERQESSIPPHRAATRQPQSLRIDTSNTRRRPISVDALGNARLEIRPDCDPARSHDRTSHAFLASPTADPTLFYALNTTSTASTKLGATLFPMDYANPTPRVPFPAPEKPAATGTGVVDPVDKAMAFLVRELGFNESRARKALAMCDTGSGIDLQKAVDLLAVDLKASKEQFSLPVELPTPVEVPSPNRLRKQSKPYCDGQCKQPGTMTHSRSRSEGAITDISISPVSATNESEWQDTMSPLVASPMSANRARAAAMHRGPSRPAKTWKVLGMDTKLKRKNTVLGIDEYQAKVERRKSIRAVNEASDPRAKDSMSKNLLGLGLAAVGSPAAKGPGEQPEHVRQQERYKKGKSSASCMPRYA</sequence>
<evidence type="ECO:0000313" key="3">
    <source>
        <dbReference type="Proteomes" id="UP000019478"/>
    </source>
</evidence>
<dbReference type="RefSeq" id="XP_007731779.1">
    <property type="nucleotide sequence ID" value="XM_007733589.1"/>
</dbReference>
<dbReference type="AlphaFoldDB" id="W9YA29"/>
<reference evidence="2 3" key="1">
    <citation type="submission" date="2013-03" db="EMBL/GenBank/DDBJ databases">
        <title>The Genome Sequence of Capronia epimyces CBS 606.96.</title>
        <authorList>
            <consortium name="The Broad Institute Genomics Platform"/>
            <person name="Cuomo C."/>
            <person name="de Hoog S."/>
            <person name="Gorbushina A."/>
            <person name="Walker B."/>
            <person name="Young S.K."/>
            <person name="Zeng Q."/>
            <person name="Gargeya S."/>
            <person name="Fitzgerald M."/>
            <person name="Haas B."/>
            <person name="Abouelleil A."/>
            <person name="Allen A.W."/>
            <person name="Alvarado L."/>
            <person name="Arachchi H.M."/>
            <person name="Berlin A.M."/>
            <person name="Chapman S.B."/>
            <person name="Gainer-Dewar J."/>
            <person name="Goldberg J."/>
            <person name="Griggs A."/>
            <person name="Gujja S."/>
            <person name="Hansen M."/>
            <person name="Howarth C."/>
            <person name="Imamovic A."/>
            <person name="Ireland A."/>
            <person name="Larimer J."/>
            <person name="McCowan C."/>
            <person name="Murphy C."/>
            <person name="Pearson M."/>
            <person name="Poon T.W."/>
            <person name="Priest M."/>
            <person name="Roberts A."/>
            <person name="Saif S."/>
            <person name="Shea T."/>
            <person name="Sisk P."/>
            <person name="Sykes S."/>
            <person name="Wortman J."/>
            <person name="Nusbaum C."/>
            <person name="Birren B."/>
        </authorList>
    </citation>
    <scope>NUCLEOTIDE SEQUENCE [LARGE SCALE GENOMIC DNA]</scope>
    <source>
        <strain evidence="2 3">CBS 606.96</strain>
    </source>
</reference>
<dbReference type="STRING" id="1182542.W9YA29"/>
<evidence type="ECO:0008006" key="4">
    <source>
        <dbReference type="Google" id="ProtNLM"/>
    </source>
</evidence>
<dbReference type="OrthoDB" id="5376710at2759"/>
<evidence type="ECO:0000313" key="2">
    <source>
        <dbReference type="EMBL" id="EXJ86500.1"/>
    </source>
</evidence>
<protein>
    <recommendedName>
        <fullName evidence="4">UBA domain-containing protein</fullName>
    </recommendedName>
</protein>
<evidence type="ECO:0000256" key="1">
    <source>
        <dbReference type="SAM" id="MobiDB-lite"/>
    </source>
</evidence>
<name>W9YA29_9EURO</name>
<dbReference type="GeneID" id="19167579"/>